<keyword evidence="1" id="KW-0472">Membrane</keyword>
<feature type="transmembrane region" description="Helical" evidence="1">
    <location>
        <begin position="217"/>
        <end position="239"/>
    </location>
</feature>
<accession>A0A096BFD2</accession>
<sequence length="296" mass="34099">MPDKYSEINCAKLKELLIKRYQDNNVEIDDNRNKTIDNDVDVISYIYRLRGNNPASNLKNSNAILITTNTALAFASKYPALSDVCHSIPICMTDAFLSTILWFCYPDSDSDINEKVLLSECYNKLTLSDEILHRFYSEVKELDASTPISEEIMLHINTSRMVQELLEIKTFNDPSLYTDKTTAEILQEIEIAKNSKIKALSGTLDSHDGKFLSIARFISGTIISIVWFGLVILFLILKYIDYSNWTDIWKIVLNTLSIIPVLWGLLSWFGIIKNKAYLLDFLTKRIYTFVKNWFEQ</sequence>
<feature type="transmembrane region" description="Helical" evidence="1">
    <location>
        <begin position="251"/>
        <end position="272"/>
    </location>
</feature>
<reference evidence="2 3" key="1">
    <citation type="submission" date="2014-07" db="EMBL/GenBank/DDBJ databases">
        <authorList>
            <person name="McCorrison J."/>
            <person name="Sanka R."/>
            <person name="Torralba M."/>
            <person name="Gillis M."/>
            <person name="Haft D.H."/>
            <person name="Methe B."/>
            <person name="Sutton G."/>
            <person name="Nelson K.E."/>
        </authorList>
    </citation>
    <scope>NUCLEOTIDE SEQUENCE [LARGE SCALE GENOMIC DNA]</scope>
    <source>
        <strain evidence="2 3">DNF00320</strain>
    </source>
</reference>
<protein>
    <submittedName>
        <fullName evidence="2">Uncharacterized protein</fullName>
    </submittedName>
</protein>
<evidence type="ECO:0000313" key="2">
    <source>
        <dbReference type="EMBL" id="KGF41437.1"/>
    </source>
</evidence>
<dbReference type="Proteomes" id="UP000029525">
    <property type="component" value="Unassembled WGS sequence"/>
</dbReference>
<gene>
    <name evidence="2" type="ORF">HMPREF0647_11340</name>
</gene>
<evidence type="ECO:0000256" key="1">
    <source>
        <dbReference type="SAM" id="Phobius"/>
    </source>
</evidence>
<comment type="caution">
    <text evidence="2">The sequence shown here is derived from an EMBL/GenBank/DDBJ whole genome shotgun (WGS) entry which is preliminary data.</text>
</comment>
<proteinExistence type="predicted"/>
<evidence type="ECO:0000313" key="3">
    <source>
        <dbReference type="Proteomes" id="UP000029525"/>
    </source>
</evidence>
<keyword evidence="1" id="KW-1133">Transmembrane helix</keyword>
<name>A0A096BFD2_9BACT</name>
<organism evidence="2 3">
    <name type="scientific">Prevotella bivia DNF00320</name>
    <dbReference type="NCBI Taxonomy" id="1401068"/>
    <lineage>
        <taxon>Bacteria</taxon>
        <taxon>Pseudomonadati</taxon>
        <taxon>Bacteroidota</taxon>
        <taxon>Bacteroidia</taxon>
        <taxon>Bacteroidales</taxon>
        <taxon>Prevotellaceae</taxon>
        <taxon>Prevotella</taxon>
    </lineage>
</organism>
<dbReference type="AlphaFoldDB" id="A0A096BFD2"/>
<dbReference type="EMBL" id="JRNQ01000130">
    <property type="protein sequence ID" value="KGF41437.1"/>
    <property type="molecule type" value="Genomic_DNA"/>
</dbReference>
<keyword evidence="1" id="KW-0812">Transmembrane</keyword>